<dbReference type="Proteomes" id="UP000036681">
    <property type="component" value="Unplaced"/>
</dbReference>
<feature type="region of interest" description="Disordered" evidence="1">
    <location>
        <begin position="155"/>
        <end position="178"/>
    </location>
</feature>
<protein>
    <submittedName>
        <fullName evidence="3">Uncharacterized protein</fullName>
    </submittedName>
</protein>
<evidence type="ECO:0000256" key="1">
    <source>
        <dbReference type="SAM" id="MobiDB-lite"/>
    </source>
</evidence>
<accession>A0A0M3IPF0</accession>
<reference evidence="3" key="1">
    <citation type="submission" date="2017-02" db="UniProtKB">
        <authorList>
            <consortium name="WormBaseParasite"/>
        </authorList>
    </citation>
    <scope>IDENTIFICATION</scope>
</reference>
<organism evidence="2 3">
    <name type="scientific">Ascaris lumbricoides</name>
    <name type="common">Giant roundworm</name>
    <dbReference type="NCBI Taxonomy" id="6252"/>
    <lineage>
        <taxon>Eukaryota</taxon>
        <taxon>Metazoa</taxon>
        <taxon>Ecdysozoa</taxon>
        <taxon>Nematoda</taxon>
        <taxon>Chromadorea</taxon>
        <taxon>Rhabditida</taxon>
        <taxon>Spirurina</taxon>
        <taxon>Ascaridomorpha</taxon>
        <taxon>Ascaridoidea</taxon>
        <taxon>Ascarididae</taxon>
        <taxon>Ascaris</taxon>
    </lineage>
</organism>
<keyword evidence="2" id="KW-1185">Reference proteome</keyword>
<evidence type="ECO:0000313" key="3">
    <source>
        <dbReference type="WBParaSite" id="ALUE_0002062801-mRNA-1"/>
    </source>
</evidence>
<dbReference type="AlphaFoldDB" id="A0A0M3IPF0"/>
<feature type="compositionally biased region" description="Low complexity" evidence="1">
    <location>
        <begin position="155"/>
        <end position="174"/>
    </location>
</feature>
<name>A0A0M3IPF0_ASCLU</name>
<dbReference type="WBParaSite" id="ALUE_0002062801-mRNA-1">
    <property type="protein sequence ID" value="ALUE_0002062801-mRNA-1"/>
    <property type="gene ID" value="ALUE_0002062801"/>
</dbReference>
<sequence>MCCSFFATKSMKLLWSIIDIRNHRWAFCRFHEWRTIHRLFLYQLVIPFRNTVISSECPTNVSKIEVKNLIASEDQRFTKGTEFLEVKHPDGSNNEGLTDLQLHNVESTTTIGEEMNSDSIDSLEAKLNSESEIQEITTAMDSAHIDSISDIFSKSSSKKTSSSLSSEQTLSSKQGSRKSAANAQNIFPAISRGLQAQNEAHKTPYTREMAPLGSIAEHDIHRVAISFFKNFINVELVLFCSIHIS</sequence>
<proteinExistence type="predicted"/>
<evidence type="ECO:0000313" key="2">
    <source>
        <dbReference type="Proteomes" id="UP000036681"/>
    </source>
</evidence>